<protein>
    <submittedName>
        <fullName evidence="13">Nuclear receptor domain-containing protein</fullName>
    </submittedName>
</protein>
<comment type="similarity">
    <text evidence="1">Belongs to the nuclear hormone receptor family.</text>
</comment>
<dbReference type="GO" id="GO:0043565">
    <property type="term" value="F:sequence-specific DNA binding"/>
    <property type="evidence" value="ECO:0007669"/>
    <property type="project" value="InterPro"/>
</dbReference>
<dbReference type="PROSITE" id="PS51030">
    <property type="entry name" value="NUCLEAR_REC_DBD_2"/>
    <property type="match status" value="1"/>
</dbReference>
<evidence type="ECO:0000256" key="4">
    <source>
        <dbReference type="ARBA" id="ARBA00022833"/>
    </source>
</evidence>
<feature type="domain" description="Nuclear receptor" evidence="11">
    <location>
        <begin position="21"/>
        <end position="74"/>
    </location>
</feature>
<dbReference type="Proteomes" id="UP000095281">
    <property type="component" value="Unplaced"/>
</dbReference>
<evidence type="ECO:0000256" key="8">
    <source>
        <dbReference type="ARBA" id="ARBA00023170"/>
    </source>
</evidence>
<feature type="compositionally biased region" description="Polar residues" evidence="10">
    <location>
        <begin position="247"/>
        <end position="263"/>
    </location>
</feature>
<feature type="compositionally biased region" description="Low complexity" evidence="10">
    <location>
        <begin position="95"/>
        <end position="113"/>
    </location>
</feature>
<evidence type="ECO:0000256" key="10">
    <source>
        <dbReference type="SAM" id="MobiDB-lite"/>
    </source>
</evidence>
<dbReference type="InterPro" id="IPR013088">
    <property type="entry name" value="Znf_NHR/GATA"/>
</dbReference>
<dbReference type="Gene3D" id="3.30.50.10">
    <property type="entry name" value="Erythroid Transcription Factor GATA-1, subunit A"/>
    <property type="match status" value="1"/>
</dbReference>
<evidence type="ECO:0000256" key="1">
    <source>
        <dbReference type="ARBA" id="ARBA00005993"/>
    </source>
</evidence>
<dbReference type="WBParaSite" id="MhA1_Contig1238.frz3.gene10">
    <property type="protein sequence ID" value="MhA1_Contig1238.frz3.gene10"/>
    <property type="gene ID" value="MhA1_Contig1238.frz3.gene10"/>
</dbReference>
<dbReference type="InterPro" id="IPR050274">
    <property type="entry name" value="Nuclear_hormone_rcpt_NR2"/>
</dbReference>
<feature type="region of interest" description="Disordered" evidence="10">
    <location>
        <begin position="129"/>
        <end position="155"/>
    </location>
</feature>
<evidence type="ECO:0000256" key="3">
    <source>
        <dbReference type="ARBA" id="ARBA00022771"/>
    </source>
</evidence>
<keyword evidence="7" id="KW-0804">Transcription</keyword>
<evidence type="ECO:0000313" key="13">
    <source>
        <dbReference type="WBParaSite" id="MhA1_Contig1238.frz3.gene10"/>
    </source>
</evidence>
<dbReference type="Pfam" id="PF00105">
    <property type="entry name" value="zf-C4"/>
    <property type="match status" value="1"/>
</dbReference>
<evidence type="ECO:0000256" key="7">
    <source>
        <dbReference type="ARBA" id="ARBA00023163"/>
    </source>
</evidence>
<accession>A0A1I8B2N1</accession>
<reference evidence="13" key="1">
    <citation type="submission" date="2016-11" db="UniProtKB">
        <authorList>
            <consortium name="WormBaseParasite"/>
        </authorList>
    </citation>
    <scope>IDENTIFICATION</scope>
</reference>
<feature type="region of interest" description="Disordered" evidence="10">
    <location>
        <begin position="237"/>
        <end position="291"/>
    </location>
</feature>
<sequence>MFPVAFVKTILLESTMEYTGKRSVRRHRQYVCKNKGGGLLEDNCPVDKTHRNQCRACRLQKCLDIGMNKDAVQHERGPRQSTMRKQMLLMNGLQQQRQQQRIQNQNENQNNNNTKMISQRGRISLIRGHPRTSISAINPTSQSRLSNNSSLLPPRPFPFPPPPLEALLNRFSMPQLSTTIPTTSSSSSLFPPINIGTSTQFPQSFPHPPPPQLFAARAFLQGLALIEKQQRQNLLKKVKEEDEGRKSLSNNQEGINNTTENIQLSSLNCSAAPSSSSNSSKTCVNPLANREESKEEELNKLDIITRKLFNWANNLFTFAGTSNNNNNSILPQEQSAAVFSSLGRLLLLSSIEEGLIQKYQTKLIQSKNPLFSQIGRICLQLTQLSLDNIEWNLFRANSLLREPLRHLQSCLLLNEIFQINACLITNALREILKNESEEGGKLEKLDGTDQTIQMDCDPLTSENGSNIVKNEGDTEHSAKNNETIKTAHEINNCSRGKKRLAFSVCELVYEKND</sequence>
<evidence type="ECO:0000259" key="11">
    <source>
        <dbReference type="PROSITE" id="PS51030"/>
    </source>
</evidence>
<feature type="compositionally biased region" description="Low complexity" evidence="10">
    <location>
        <begin position="264"/>
        <end position="280"/>
    </location>
</feature>
<keyword evidence="4" id="KW-0862">Zinc</keyword>
<feature type="region of interest" description="Disordered" evidence="10">
    <location>
        <begin position="95"/>
        <end position="117"/>
    </location>
</feature>
<evidence type="ECO:0000256" key="6">
    <source>
        <dbReference type="ARBA" id="ARBA00023125"/>
    </source>
</evidence>
<keyword evidence="3" id="KW-0863">Zinc-finger</keyword>
<dbReference type="SMART" id="SM00399">
    <property type="entry name" value="ZnF_C4"/>
    <property type="match status" value="1"/>
</dbReference>
<dbReference type="PANTHER" id="PTHR24083">
    <property type="entry name" value="NUCLEAR HORMONE RECEPTOR"/>
    <property type="match status" value="1"/>
</dbReference>
<keyword evidence="8" id="KW-0675">Receptor</keyword>
<dbReference type="SUPFAM" id="SSF57716">
    <property type="entry name" value="Glucocorticoid receptor-like (DNA-binding domain)"/>
    <property type="match status" value="1"/>
</dbReference>
<feature type="compositionally biased region" description="Polar residues" evidence="10">
    <location>
        <begin position="132"/>
        <end position="142"/>
    </location>
</feature>
<dbReference type="GO" id="GO:0008270">
    <property type="term" value="F:zinc ion binding"/>
    <property type="evidence" value="ECO:0007669"/>
    <property type="project" value="UniProtKB-KW"/>
</dbReference>
<dbReference type="InterPro" id="IPR001628">
    <property type="entry name" value="Znf_hrmn_rcpt"/>
</dbReference>
<keyword evidence="12" id="KW-1185">Reference proteome</keyword>
<keyword evidence="6" id="KW-0238">DNA-binding</keyword>
<feature type="compositionally biased region" description="Basic and acidic residues" evidence="10">
    <location>
        <begin position="237"/>
        <end position="246"/>
    </location>
</feature>
<evidence type="ECO:0000256" key="5">
    <source>
        <dbReference type="ARBA" id="ARBA00023015"/>
    </source>
</evidence>
<keyword evidence="9" id="KW-0539">Nucleus</keyword>
<feature type="compositionally biased region" description="Low complexity" evidence="10">
    <location>
        <begin position="143"/>
        <end position="152"/>
    </location>
</feature>
<evidence type="ECO:0000313" key="12">
    <source>
        <dbReference type="Proteomes" id="UP000095281"/>
    </source>
</evidence>
<keyword evidence="5" id="KW-0805">Transcription regulation</keyword>
<dbReference type="GO" id="GO:0003700">
    <property type="term" value="F:DNA-binding transcription factor activity"/>
    <property type="evidence" value="ECO:0007669"/>
    <property type="project" value="InterPro"/>
</dbReference>
<evidence type="ECO:0000256" key="2">
    <source>
        <dbReference type="ARBA" id="ARBA00022723"/>
    </source>
</evidence>
<proteinExistence type="inferred from homology"/>
<evidence type="ECO:0000256" key="9">
    <source>
        <dbReference type="ARBA" id="ARBA00023242"/>
    </source>
</evidence>
<organism evidence="12 13">
    <name type="scientific">Meloidogyne hapla</name>
    <name type="common">Root-knot nematode worm</name>
    <dbReference type="NCBI Taxonomy" id="6305"/>
    <lineage>
        <taxon>Eukaryota</taxon>
        <taxon>Metazoa</taxon>
        <taxon>Ecdysozoa</taxon>
        <taxon>Nematoda</taxon>
        <taxon>Chromadorea</taxon>
        <taxon>Rhabditida</taxon>
        <taxon>Tylenchina</taxon>
        <taxon>Tylenchomorpha</taxon>
        <taxon>Tylenchoidea</taxon>
        <taxon>Meloidogynidae</taxon>
        <taxon>Meloidogyninae</taxon>
        <taxon>Meloidogyne</taxon>
    </lineage>
</organism>
<dbReference type="AlphaFoldDB" id="A0A1I8B2N1"/>
<name>A0A1I8B2N1_MELHA</name>
<keyword evidence="2" id="KW-0479">Metal-binding</keyword>